<protein>
    <submittedName>
        <fullName evidence="1">Polyprotein</fullName>
    </submittedName>
</protein>
<dbReference type="AlphaFoldDB" id="A0A5B6WRU6"/>
<sequence length="131" mass="15186">MGIVETFFNSGMVYLTFFSNYNIVLKDPTLLKCLKVQIWIARAEMVSATNDATLHYQMAYRSGYKEKKISLYPSSWMANYENFHENIKPIQSKKATFGSNLKHDEKDKENATPSIFTTQFMMQPTFTTQNV</sequence>
<gene>
    <name evidence="1" type="ORF">EPI10_005731</name>
</gene>
<organism evidence="1 2">
    <name type="scientific">Gossypium australe</name>
    <dbReference type="NCBI Taxonomy" id="47621"/>
    <lineage>
        <taxon>Eukaryota</taxon>
        <taxon>Viridiplantae</taxon>
        <taxon>Streptophyta</taxon>
        <taxon>Embryophyta</taxon>
        <taxon>Tracheophyta</taxon>
        <taxon>Spermatophyta</taxon>
        <taxon>Magnoliopsida</taxon>
        <taxon>eudicotyledons</taxon>
        <taxon>Gunneridae</taxon>
        <taxon>Pentapetalae</taxon>
        <taxon>rosids</taxon>
        <taxon>malvids</taxon>
        <taxon>Malvales</taxon>
        <taxon>Malvaceae</taxon>
        <taxon>Malvoideae</taxon>
        <taxon>Gossypium</taxon>
    </lineage>
</organism>
<name>A0A5B6WRU6_9ROSI</name>
<evidence type="ECO:0000313" key="2">
    <source>
        <dbReference type="Proteomes" id="UP000325315"/>
    </source>
</evidence>
<accession>A0A5B6WRU6</accession>
<reference evidence="2" key="1">
    <citation type="journal article" date="2019" name="Plant Biotechnol. J.">
        <title>Genome sequencing of the Australian wild diploid species Gossypium australe highlights disease resistance and delayed gland morphogenesis.</title>
        <authorList>
            <person name="Cai Y."/>
            <person name="Cai X."/>
            <person name="Wang Q."/>
            <person name="Wang P."/>
            <person name="Zhang Y."/>
            <person name="Cai C."/>
            <person name="Xu Y."/>
            <person name="Wang K."/>
            <person name="Zhou Z."/>
            <person name="Wang C."/>
            <person name="Geng S."/>
            <person name="Li B."/>
            <person name="Dong Q."/>
            <person name="Hou Y."/>
            <person name="Wang H."/>
            <person name="Ai P."/>
            <person name="Liu Z."/>
            <person name="Yi F."/>
            <person name="Sun M."/>
            <person name="An G."/>
            <person name="Cheng J."/>
            <person name="Zhang Y."/>
            <person name="Shi Q."/>
            <person name="Xie Y."/>
            <person name="Shi X."/>
            <person name="Chang Y."/>
            <person name="Huang F."/>
            <person name="Chen Y."/>
            <person name="Hong S."/>
            <person name="Mi L."/>
            <person name="Sun Q."/>
            <person name="Zhang L."/>
            <person name="Zhou B."/>
            <person name="Peng R."/>
            <person name="Zhang X."/>
            <person name="Liu F."/>
        </authorList>
    </citation>
    <scope>NUCLEOTIDE SEQUENCE [LARGE SCALE GENOMIC DNA]</scope>
    <source>
        <strain evidence="2">cv. PA1801</strain>
    </source>
</reference>
<dbReference type="Proteomes" id="UP000325315">
    <property type="component" value="Unassembled WGS sequence"/>
</dbReference>
<dbReference type="PANTHER" id="PTHR48435:SF1">
    <property type="entry name" value="POLYPROTEIN"/>
    <property type="match status" value="1"/>
</dbReference>
<proteinExistence type="predicted"/>
<dbReference type="PANTHER" id="PTHR48435">
    <property type="entry name" value="POLYPROTEIN"/>
    <property type="match status" value="1"/>
</dbReference>
<comment type="caution">
    <text evidence="1">The sequence shown here is derived from an EMBL/GenBank/DDBJ whole genome shotgun (WGS) entry which is preliminary data.</text>
</comment>
<dbReference type="InterPro" id="IPR053098">
    <property type="entry name" value="Petuviruses_polyprotein"/>
</dbReference>
<evidence type="ECO:0000313" key="1">
    <source>
        <dbReference type="EMBL" id="KAA3483572.1"/>
    </source>
</evidence>
<keyword evidence="2" id="KW-1185">Reference proteome</keyword>
<dbReference type="EMBL" id="SMMG02000002">
    <property type="protein sequence ID" value="KAA3483572.1"/>
    <property type="molecule type" value="Genomic_DNA"/>
</dbReference>